<protein>
    <recommendedName>
        <fullName evidence="2">Integrase</fullName>
    </recommendedName>
</protein>
<dbReference type="GO" id="GO:0006310">
    <property type="term" value="P:DNA recombination"/>
    <property type="evidence" value="ECO:0007669"/>
    <property type="project" value="UniProtKB-KW"/>
</dbReference>
<dbReference type="InterPro" id="IPR013762">
    <property type="entry name" value="Integrase-like_cat_sf"/>
</dbReference>
<evidence type="ECO:0000256" key="4">
    <source>
        <dbReference type="ARBA" id="ARBA00022801"/>
    </source>
</evidence>
<comment type="similarity">
    <text evidence="1">Belongs to the 'phage' integrase family.</text>
</comment>
<feature type="compositionally biased region" description="Polar residues" evidence="7">
    <location>
        <begin position="409"/>
        <end position="422"/>
    </location>
</feature>
<dbReference type="SUPFAM" id="SSF56349">
    <property type="entry name" value="DNA breaking-rejoining enzymes"/>
    <property type="match status" value="1"/>
</dbReference>
<dbReference type="GO" id="GO:0075713">
    <property type="term" value="P:establishment of integrated proviral latency"/>
    <property type="evidence" value="ECO:0007669"/>
    <property type="project" value="UniProtKB-KW"/>
</dbReference>
<accession>C5IHJ6</accession>
<evidence type="ECO:0000256" key="5">
    <source>
        <dbReference type="ARBA" id="ARBA00023172"/>
    </source>
</evidence>
<reference evidence="9 10" key="1">
    <citation type="journal article" date="2011" name="J. Bacteriol.">
        <title>Genomes and Characterization of Phages Bcep22 and BcepIL02, Founders of a Novel Phage Type in Burkholderia cenocepacia.</title>
        <authorList>
            <person name="Gill J.J."/>
            <person name="Summer E.J."/>
            <person name="Russell W.K."/>
            <person name="Cologna S.M."/>
            <person name="Carlile T.M."/>
            <person name="Fuller A.C."/>
            <person name="Kitsopoulos K."/>
            <person name="Mebane L.M."/>
            <person name="Parkinson B.N."/>
            <person name="Sullivan D."/>
            <person name="Carmody L.A."/>
            <person name="Gonzalez C.F."/>
            <person name="Lipuma J.J."/>
            <person name="Young R."/>
        </authorList>
    </citation>
    <scope>NUCLEOTIDE SEQUENCE [LARGE SCALE GENOMIC DNA]</scope>
</reference>
<dbReference type="GO" id="GO:0015074">
    <property type="term" value="P:DNA integration"/>
    <property type="evidence" value="ECO:0007669"/>
    <property type="project" value="InterPro"/>
</dbReference>
<dbReference type="PANTHER" id="PTHR30349">
    <property type="entry name" value="PHAGE INTEGRASE-RELATED"/>
    <property type="match status" value="1"/>
</dbReference>
<keyword evidence="10" id="KW-1185">Reference proteome</keyword>
<dbReference type="InterPro" id="IPR002104">
    <property type="entry name" value="Integrase_catalytic"/>
</dbReference>
<keyword evidence="4" id="KW-0378">Hydrolase</keyword>
<gene>
    <name evidence="9" type="ORF">BcepIL02_gp04</name>
</gene>
<evidence type="ECO:0000313" key="9">
    <source>
        <dbReference type="EMBL" id="ACR14997.1"/>
    </source>
</evidence>
<dbReference type="Pfam" id="PF00589">
    <property type="entry name" value="Phage_integrase"/>
    <property type="match status" value="1"/>
</dbReference>
<dbReference type="InterPro" id="IPR050090">
    <property type="entry name" value="Tyrosine_recombinase_XerCD"/>
</dbReference>
<evidence type="ECO:0000256" key="6">
    <source>
        <dbReference type="ARBA" id="ARBA00023195"/>
    </source>
</evidence>
<dbReference type="GO" id="GO:0003677">
    <property type="term" value="F:DNA binding"/>
    <property type="evidence" value="ECO:0007669"/>
    <property type="project" value="InterPro"/>
</dbReference>
<keyword evidence="3" id="KW-0808">Transferase</keyword>
<evidence type="ECO:0000313" key="10">
    <source>
        <dbReference type="Proteomes" id="UP000001481"/>
    </source>
</evidence>
<keyword evidence="6" id="KW-1179">Viral genome integration</keyword>
<dbReference type="PROSITE" id="PS51898">
    <property type="entry name" value="TYR_RECOMBINASE"/>
    <property type="match status" value="1"/>
</dbReference>
<evidence type="ECO:0000256" key="7">
    <source>
        <dbReference type="SAM" id="MobiDB-lite"/>
    </source>
</evidence>
<keyword evidence="6" id="KW-0229">DNA integration</keyword>
<feature type="compositionally biased region" description="Low complexity" evidence="7">
    <location>
        <begin position="378"/>
        <end position="388"/>
    </location>
</feature>
<dbReference type="GO" id="GO:0016787">
    <property type="term" value="F:hydrolase activity"/>
    <property type="evidence" value="ECO:0007669"/>
    <property type="project" value="UniProtKB-KW"/>
</dbReference>
<dbReference type="Proteomes" id="UP000001481">
    <property type="component" value="Segment"/>
</dbReference>
<dbReference type="InterPro" id="IPR011010">
    <property type="entry name" value="DNA_brk_join_enz"/>
</dbReference>
<keyword evidence="5" id="KW-0233">DNA recombination</keyword>
<dbReference type="EMBL" id="FJ937737">
    <property type="protein sequence ID" value="ACR14997.1"/>
    <property type="molecule type" value="Genomic_DNA"/>
</dbReference>
<dbReference type="RefSeq" id="YP_002922676.1">
    <property type="nucleotide sequence ID" value="NC_012743.2"/>
</dbReference>
<dbReference type="GO" id="GO:0016740">
    <property type="term" value="F:transferase activity"/>
    <property type="evidence" value="ECO:0007669"/>
    <property type="project" value="UniProtKB-KW"/>
</dbReference>
<evidence type="ECO:0000256" key="3">
    <source>
        <dbReference type="ARBA" id="ARBA00022679"/>
    </source>
</evidence>
<dbReference type="GeneID" id="7943888"/>
<dbReference type="KEGG" id="vg:7943888"/>
<organism evidence="9 10">
    <name type="scientific">Burkholderia phage BcepIL02</name>
    <dbReference type="NCBI Taxonomy" id="2886898"/>
    <lineage>
        <taxon>Viruses</taxon>
        <taxon>Duplodnaviria</taxon>
        <taxon>Heunggongvirae</taxon>
        <taxon>Uroviricota</taxon>
        <taxon>Caudoviricetes</taxon>
        <taxon>Lessievirus</taxon>
        <taxon>Lessievirus bcepil02</taxon>
    </lineage>
</organism>
<evidence type="ECO:0000256" key="1">
    <source>
        <dbReference type="ARBA" id="ARBA00008857"/>
    </source>
</evidence>
<dbReference type="Gene3D" id="1.10.443.10">
    <property type="entry name" value="Intergrase catalytic core"/>
    <property type="match status" value="1"/>
</dbReference>
<feature type="region of interest" description="Disordered" evidence="7">
    <location>
        <begin position="366"/>
        <end position="422"/>
    </location>
</feature>
<keyword evidence="6" id="KW-1160">Virus entry into host cell</keyword>
<dbReference type="GO" id="GO:0044826">
    <property type="term" value="P:viral genome integration into host DNA"/>
    <property type="evidence" value="ECO:0007669"/>
    <property type="project" value="UniProtKB-KW"/>
</dbReference>
<dbReference type="OrthoDB" id="4459at10239"/>
<proteinExistence type="inferred from homology"/>
<evidence type="ECO:0000256" key="2">
    <source>
        <dbReference type="ARBA" id="ARBA00016082"/>
    </source>
</evidence>
<name>C5IHJ6_9CAUD</name>
<sequence>MGSAVGTITKRPRKDGFAYTAQIRLMRDGKQVHTEAKTFDRKAAAEAWMKRRETELSEPGALASAINPEPLLRDLIDRYLKELEEVKPVGRTKKSTLKAIGKRGIGGLKASELDSQSIINFARERISEDGVSPATVMNDLVLLSGVFDVANPAWGIKLNPQEMEDAKAVCRKMGLIEKAEERTRVPTMDELEKLMVYFHDMARRRKWATPMVKIIAFAIFSTRRQEEITAIRWEDLTEGESTQLVRDVKHPRKKIGNNQESRLTPEALAIIRSMPRDGDRIFPYTTDAISAQFTRACDWLEIEDLRFHDLRRAGVTRLFEMGWNIPDVAKVSLHRDWNMLRRYTNLKGKGDRYAGWKWTQIAIDQPVHPPRPKKKGEAVSATVAVAAPSPHPRAARRDTRQGRQGGRPSRTSANAPSARSAR</sequence>
<dbReference type="PANTHER" id="PTHR30349:SF94">
    <property type="entry name" value="INTEGRASE_RECOMBINASE HI_1414-RELATED"/>
    <property type="match status" value="1"/>
</dbReference>
<evidence type="ECO:0000259" key="8">
    <source>
        <dbReference type="PROSITE" id="PS51898"/>
    </source>
</evidence>
<feature type="domain" description="Tyr recombinase" evidence="8">
    <location>
        <begin position="181"/>
        <end position="357"/>
    </location>
</feature>